<dbReference type="STRING" id="1293045.H663_11120"/>
<dbReference type="AlphaFoldDB" id="A0A2T7UCE9"/>
<comment type="caution">
    <text evidence="1">The sequence shown here is derived from an EMBL/GenBank/DDBJ whole genome shotgun (WGS) entry which is preliminary data.</text>
</comment>
<organism evidence="1 2">
    <name type="scientific">Limnohabitans planktonicus II-D5</name>
    <dbReference type="NCBI Taxonomy" id="1293045"/>
    <lineage>
        <taxon>Bacteria</taxon>
        <taxon>Pseudomonadati</taxon>
        <taxon>Pseudomonadota</taxon>
        <taxon>Betaproteobacteria</taxon>
        <taxon>Burkholderiales</taxon>
        <taxon>Comamonadaceae</taxon>
        <taxon>Limnohabitans</taxon>
    </lineage>
</organism>
<dbReference type="Proteomes" id="UP000037507">
    <property type="component" value="Unassembled WGS sequence"/>
</dbReference>
<reference evidence="1" key="1">
    <citation type="submission" date="2017-04" db="EMBL/GenBank/DDBJ databases">
        <title>Unexpected and diverse lifestyles within the genus Limnohabitans.</title>
        <authorList>
            <person name="Kasalicky V."/>
            <person name="Mehrshad M."/>
            <person name="Andrei S.-A."/>
            <person name="Salcher M."/>
            <person name="Kratochvilova H."/>
            <person name="Simek K."/>
            <person name="Ghai R."/>
        </authorList>
    </citation>
    <scope>NUCLEOTIDE SEQUENCE [LARGE SCALE GENOMIC DNA]</scope>
    <source>
        <strain evidence="1">II-D5</strain>
    </source>
</reference>
<keyword evidence="2" id="KW-1185">Reference proteome</keyword>
<dbReference type="RefSeq" id="WP_053172996.1">
    <property type="nucleotide sequence ID" value="NZ_LFYT02000016.1"/>
</dbReference>
<dbReference type="EMBL" id="LFYT02000016">
    <property type="protein sequence ID" value="PVE42292.1"/>
    <property type="molecule type" value="Genomic_DNA"/>
</dbReference>
<evidence type="ECO:0000313" key="1">
    <source>
        <dbReference type="EMBL" id="PVE42292.1"/>
    </source>
</evidence>
<gene>
    <name evidence="1" type="ORF">H663_013035</name>
</gene>
<name>A0A2T7UCE9_9BURK</name>
<accession>A0A2T7UCE9</accession>
<evidence type="ECO:0000313" key="2">
    <source>
        <dbReference type="Proteomes" id="UP000037507"/>
    </source>
</evidence>
<sequence length="151" mass="17406">MGFLNKLFGFRWSLYLVQNGNHLAYAMHEHSVMRMLGYVMGYFADGGRPVEPWSLYLNFNHKHQTIKLGPEHFTPDGENLTSALIQQIESIDPGWKVKGTEPVFEEAATKKRIKITEYAPGHIDIQAMLDNIDKPRELTFYSVMDEVFGKR</sequence>
<protein>
    <submittedName>
        <fullName evidence="1">Uncharacterized protein</fullName>
    </submittedName>
</protein>
<proteinExistence type="predicted"/>